<comment type="caution">
    <text evidence="9">The sequence shown here is derived from an EMBL/GenBank/DDBJ whole genome shotgun (WGS) entry which is preliminary data.</text>
</comment>
<evidence type="ECO:0000256" key="3">
    <source>
        <dbReference type="ARBA" id="ARBA00022801"/>
    </source>
</evidence>
<evidence type="ECO:0000313" key="10">
    <source>
        <dbReference type="Proteomes" id="UP000028922"/>
    </source>
</evidence>
<keyword evidence="6" id="KW-0812">Transmembrane</keyword>
<reference evidence="9 10" key="1">
    <citation type="submission" date="2014-08" db="EMBL/GenBank/DDBJ databases">
        <title>Comparative genomics reveals surprising divergence of two closely related strains of uncultivated UCYN-A cyanobacteria.</title>
        <authorList>
            <person name="Bombar D."/>
            <person name="Heller P."/>
            <person name="Sanchez-Baracaldo P."/>
            <person name="Carter B.J."/>
            <person name="Zert J.P."/>
        </authorList>
    </citation>
    <scope>NUCLEOTIDE SEQUENCE [LARGE SCALE GENOMIC DNA]</scope>
</reference>
<dbReference type="STRING" id="1527444.ucyna2_00862"/>
<dbReference type="InterPro" id="IPR036852">
    <property type="entry name" value="Peptidase_S8/S53_dom_sf"/>
</dbReference>
<feature type="transmembrane region" description="Helical" evidence="6">
    <location>
        <begin position="513"/>
        <end position="531"/>
    </location>
</feature>
<name>A0A086CGM4_9CHRO</name>
<dbReference type="Proteomes" id="UP000028922">
    <property type="component" value="Unassembled WGS sequence"/>
</dbReference>
<feature type="transmembrane region" description="Helical" evidence="6">
    <location>
        <begin position="437"/>
        <end position="455"/>
    </location>
</feature>
<proteinExistence type="inferred from homology"/>
<dbReference type="InterPro" id="IPR015500">
    <property type="entry name" value="Peptidase_S8_subtilisin-rel"/>
</dbReference>
<evidence type="ECO:0000259" key="8">
    <source>
        <dbReference type="Pfam" id="PF19366"/>
    </source>
</evidence>
<evidence type="ECO:0000256" key="6">
    <source>
        <dbReference type="SAM" id="Phobius"/>
    </source>
</evidence>
<evidence type="ECO:0000256" key="4">
    <source>
        <dbReference type="ARBA" id="ARBA00022825"/>
    </source>
</evidence>
<evidence type="ECO:0000313" key="9">
    <source>
        <dbReference type="EMBL" id="KFF41338.1"/>
    </source>
</evidence>
<keyword evidence="4 5" id="KW-0720">Serine protease</keyword>
<dbReference type="SUPFAM" id="SSF52743">
    <property type="entry name" value="Subtilisin-like"/>
    <property type="match status" value="1"/>
</dbReference>
<feature type="active site" description="Charge relay system" evidence="5">
    <location>
        <position position="188"/>
    </location>
</feature>
<sequence length="600" mass="67606">MSIKKKVKQKLLFLILFIIGLLIFLISSKELTNKEKYNSIIINFREDIPTTVLSQQIEKISHDYKTIVSLNSIYSIDENVYIIPGDETLLNNLKKSSLNKYIDYIEPNYIYKALAKYSNFFQVPLAHEKWNLSNIHLDKNIGEISKKKITIAVIDTGVNKVSGLQKIKLISGYDFVNNKNYSYDDNGHGTHVAKVIMQTVNDSEVFNKIRIMPLKVLSKTGEGLTSDIADAVRYAADNGADIINMSLGGKSKSKILENAINYAYGKGVVIIAAAGNNNHNTASYPARYQKVIGVSALDTTGNKASYSNFGAQVDISAPGNSNNSTNFQKKIDLNTENIIFQRLEGTSIAAAHVTGVAALIKAANYQKVNDVFQILIKSSRKINQDPFNYFGVGHLDAEKAVQIAFNQEIILEESFSWFNNFYSLSLGFWIDTQAVNYLFKIYMLITSYLLVLLLFRTYSFIFSFSFNLGVILGSSGIFFLKGVYFFDLPQWPFRILGSSFLDLENSIRGTTTLNPFIVSFLLSYCFSAIFVQLYGWKNFIVGINIGIAGFLLVHATFFPKVWGIYSVDISRLFLIINAFFNIRLAYLISTRQKLEYLIKN</sequence>
<dbReference type="Gene3D" id="3.40.50.200">
    <property type="entry name" value="Peptidase S8/S53 domain"/>
    <property type="match status" value="1"/>
</dbReference>
<dbReference type="PATRIC" id="fig|1527444.3.peg.818"/>
<feature type="active site" description="Charge relay system" evidence="5">
    <location>
        <position position="155"/>
    </location>
</feature>
<evidence type="ECO:0000256" key="1">
    <source>
        <dbReference type="ARBA" id="ARBA00011073"/>
    </source>
</evidence>
<dbReference type="GO" id="GO:0004252">
    <property type="term" value="F:serine-type endopeptidase activity"/>
    <property type="evidence" value="ECO:0007669"/>
    <property type="project" value="UniProtKB-UniRule"/>
</dbReference>
<dbReference type="eggNOG" id="COG1404">
    <property type="taxonomic scope" value="Bacteria"/>
</dbReference>
<organism evidence="9 10">
    <name type="scientific">Candidatus Atelocyanobacterium thalassa isolate SIO64986</name>
    <dbReference type="NCBI Taxonomy" id="1527444"/>
    <lineage>
        <taxon>Bacteria</taxon>
        <taxon>Bacillati</taxon>
        <taxon>Cyanobacteriota</taxon>
        <taxon>Cyanophyceae</taxon>
        <taxon>Oscillatoriophycideae</taxon>
        <taxon>Chroococcales</taxon>
        <taxon>Aphanothecaceae</taxon>
        <taxon>Candidatus Atelocyanobacterium</taxon>
        <taxon>Candidatus Atelocyanobacterium thalassae</taxon>
    </lineage>
</organism>
<dbReference type="PIRSF" id="PIRSF037851">
    <property type="entry name" value="Subtilisin_cyano"/>
    <property type="match status" value="1"/>
</dbReference>
<feature type="transmembrane region" description="Helical" evidence="6">
    <location>
        <begin position="569"/>
        <end position="589"/>
    </location>
</feature>
<feature type="domain" description="DUF5942" evidence="8">
    <location>
        <begin position="408"/>
        <end position="592"/>
    </location>
</feature>
<evidence type="ECO:0000259" key="7">
    <source>
        <dbReference type="Pfam" id="PF00082"/>
    </source>
</evidence>
<feature type="transmembrane region" description="Helical" evidence="6">
    <location>
        <begin position="467"/>
        <end position="486"/>
    </location>
</feature>
<dbReference type="PROSITE" id="PS51892">
    <property type="entry name" value="SUBTILASE"/>
    <property type="match status" value="1"/>
</dbReference>
<protein>
    <submittedName>
        <fullName evidence="9">Subtilisin-like serine protease</fullName>
        <ecNumber evidence="9">3.4.21.-</ecNumber>
    </submittedName>
</protein>
<dbReference type="Pfam" id="PF19366">
    <property type="entry name" value="DUF5942"/>
    <property type="match status" value="1"/>
</dbReference>
<comment type="similarity">
    <text evidence="1 5">Belongs to the peptidase S8 family.</text>
</comment>
<dbReference type="InterPro" id="IPR017295">
    <property type="entry name" value="Pept_S8A_subtilisin_cyanobac-1"/>
</dbReference>
<dbReference type="AlphaFoldDB" id="A0A086CGM4"/>
<dbReference type="Pfam" id="PF00082">
    <property type="entry name" value="Peptidase_S8"/>
    <property type="match status" value="1"/>
</dbReference>
<dbReference type="PANTHER" id="PTHR43806:SF11">
    <property type="entry name" value="CEREVISIN-RELATED"/>
    <property type="match status" value="1"/>
</dbReference>
<dbReference type="InterPro" id="IPR045986">
    <property type="entry name" value="DUF5942"/>
</dbReference>
<evidence type="ECO:0000256" key="2">
    <source>
        <dbReference type="ARBA" id="ARBA00022670"/>
    </source>
</evidence>
<dbReference type="EMBL" id="JPSP01000009">
    <property type="protein sequence ID" value="KFF41338.1"/>
    <property type="molecule type" value="Genomic_DNA"/>
</dbReference>
<keyword evidence="6" id="KW-0472">Membrane</keyword>
<gene>
    <name evidence="9" type="ORF">ucyna2_00862</name>
</gene>
<feature type="transmembrane region" description="Helical" evidence="6">
    <location>
        <begin position="538"/>
        <end position="557"/>
    </location>
</feature>
<dbReference type="PANTHER" id="PTHR43806">
    <property type="entry name" value="PEPTIDASE S8"/>
    <property type="match status" value="1"/>
</dbReference>
<evidence type="ECO:0000256" key="5">
    <source>
        <dbReference type="PROSITE-ProRule" id="PRU01240"/>
    </source>
</evidence>
<feature type="active site" description="Charge relay system" evidence="5">
    <location>
        <position position="347"/>
    </location>
</feature>
<dbReference type="GO" id="GO:0006508">
    <property type="term" value="P:proteolysis"/>
    <property type="evidence" value="ECO:0007669"/>
    <property type="project" value="UniProtKB-KW"/>
</dbReference>
<dbReference type="PRINTS" id="PR00723">
    <property type="entry name" value="SUBTILISIN"/>
</dbReference>
<feature type="domain" description="Peptidase S8/S53" evidence="7">
    <location>
        <begin position="147"/>
        <end position="393"/>
    </location>
</feature>
<keyword evidence="2 5" id="KW-0645">Protease</keyword>
<dbReference type="InterPro" id="IPR000209">
    <property type="entry name" value="Peptidase_S8/S53_dom"/>
</dbReference>
<keyword evidence="3 5" id="KW-0378">Hydrolase</keyword>
<dbReference type="InterPro" id="IPR050131">
    <property type="entry name" value="Peptidase_S8_subtilisin-like"/>
</dbReference>
<keyword evidence="6" id="KW-1133">Transmembrane helix</keyword>
<accession>A0A086CGM4</accession>
<dbReference type="EC" id="3.4.21.-" evidence="9"/>